<evidence type="ECO:0000313" key="3">
    <source>
        <dbReference type="Proteomes" id="UP000475862"/>
    </source>
</evidence>
<gene>
    <name evidence="2" type="ORF">AGLY_001461</name>
</gene>
<keyword evidence="1" id="KW-0812">Transmembrane</keyword>
<keyword evidence="1" id="KW-1133">Transmembrane helix</keyword>
<sequence>MLCCSAAVVESDGFAESEVMEAGTLLLAVLLYSDRLTRFRKDRLEVGFFRKLENLAPFLWNVAEVCLPCFLLTFVLLFFVEFCVVFSVVTVNSMSFEFQFYHGQSTSSPFRLFLLNLSNVFDFQVYLHTMAGKQMTSMNSTCICGIYHRLLIKLQLFQIPLIKKFVSHELSHFMLNFPRFCDCTHVASKIHSRAFFSSLCQSNSPFSTTSINLFFFLKYMAKSLGICCCRRCLGSLRIDRNDGVPLYWSYKELLTVIPSSSGKHCSCPGDRDRDINTPLSYYVFGRRFFFQRIIPWLGSKVFQMAL</sequence>
<comment type="caution">
    <text evidence="2">The sequence shown here is derived from an EMBL/GenBank/DDBJ whole genome shotgun (WGS) entry which is preliminary data.</text>
</comment>
<keyword evidence="3" id="KW-1185">Reference proteome</keyword>
<dbReference type="EMBL" id="VYZN01000002">
    <property type="protein sequence ID" value="KAE9544282.1"/>
    <property type="molecule type" value="Genomic_DNA"/>
</dbReference>
<dbReference type="AlphaFoldDB" id="A0A6G0U7M4"/>
<feature type="transmembrane region" description="Helical" evidence="1">
    <location>
        <begin position="58"/>
        <end position="89"/>
    </location>
</feature>
<evidence type="ECO:0000313" key="2">
    <source>
        <dbReference type="EMBL" id="KAE9544282.1"/>
    </source>
</evidence>
<dbReference type="Proteomes" id="UP000475862">
    <property type="component" value="Unassembled WGS sequence"/>
</dbReference>
<proteinExistence type="predicted"/>
<reference evidence="2 3" key="1">
    <citation type="submission" date="2019-08" db="EMBL/GenBank/DDBJ databases">
        <title>The genome of the soybean aphid Biotype 1, its phylome, world population structure and adaptation to the North American continent.</title>
        <authorList>
            <person name="Giordano R."/>
            <person name="Donthu R.K."/>
            <person name="Hernandez A.G."/>
            <person name="Wright C.L."/>
            <person name="Zimin A.V."/>
        </authorList>
    </citation>
    <scope>NUCLEOTIDE SEQUENCE [LARGE SCALE GENOMIC DNA]</scope>
    <source>
        <tissue evidence="2">Whole aphids</tissue>
    </source>
</reference>
<name>A0A6G0U7M4_APHGL</name>
<protein>
    <submittedName>
        <fullName evidence="2">Uncharacterized protein</fullName>
    </submittedName>
</protein>
<keyword evidence="1" id="KW-0472">Membrane</keyword>
<accession>A0A6G0U7M4</accession>
<organism evidence="2 3">
    <name type="scientific">Aphis glycines</name>
    <name type="common">Soybean aphid</name>
    <dbReference type="NCBI Taxonomy" id="307491"/>
    <lineage>
        <taxon>Eukaryota</taxon>
        <taxon>Metazoa</taxon>
        <taxon>Ecdysozoa</taxon>
        <taxon>Arthropoda</taxon>
        <taxon>Hexapoda</taxon>
        <taxon>Insecta</taxon>
        <taxon>Pterygota</taxon>
        <taxon>Neoptera</taxon>
        <taxon>Paraneoptera</taxon>
        <taxon>Hemiptera</taxon>
        <taxon>Sternorrhyncha</taxon>
        <taxon>Aphidomorpha</taxon>
        <taxon>Aphidoidea</taxon>
        <taxon>Aphididae</taxon>
        <taxon>Aphidini</taxon>
        <taxon>Aphis</taxon>
        <taxon>Aphis</taxon>
    </lineage>
</organism>
<evidence type="ECO:0000256" key="1">
    <source>
        <dbReference type="SAM" id="Phobius"/>
    </source>
</evidence>